<evidence type="ECO:0000313" key="3">
    <source>
        <dbReference type="Proteomes" id="UP000024635"/>
    </source>
</evidence>
<dbReference type="CDD" id="cd05380">
    <property type="entry name" value="CAP_euk"/>
    <property type="match status" value="2"/>
</dbReference>
<reference evidence="3" key="1">
    <citation type="journal article" date="2015" name="Nat. Genet.">
        <title>The genome and transcriptome of the zoonotic hookworm Ancylostoma ceylanicum identify infection-specific gene families.</title>
        <authorList>
            <person name="Schwarz E.M."/>
            <person name="Hu Y."/>
            <person name="Antoshechkin I."/>
            <person name="Miller M.M."/>
            <person name="Sternberg P.W."/>
            <person name="Aroian R.V."/>
        </authorList>
    </citation>
    <scope>NUCLEOTIDE SEQUENCE</scope>
    <source>
        <strain evidence="3">HY135</strain>
    </source>
</reference>
<dbReference type="InterPro" id="IPR014044">
    <property type="entry name" value="CAP_dom"/>
</dbReference>
<evidence type="ECO:0000259" key="1">
    <source>
        <dbReference type="SMART" id="SM00198"/>
    </source>
</evidence>
<dbReference type="SUPFAM" id="SSF55797">
    <property type="entry name" value="PR-1-like"/>
    <property type="match status" value="2"/>
</dbReference>
<dbReference type="InterPro" id="IPR035940">
    <property type="entry name" value="CAP_sf"/>
</dbReference>
<accession>A0A016V3N2</accession>
<protein>
    <recommendedName>
        <fullName evidence="1">SCP domain-containing protein</fullName>
    </recommendedName>
</protein>
<dbReference type="SMART" id="SM00198">
    <property type="entry name" value="SCP"/>
    <property type="match status" value="1"/>
</dbReference>
<keyword evidence="3" id="KW-1185">Reference proteome</keyword>
<dbReference type="Proteomes" id="UP000024635">
    <property type="component" value="Unassembled WGS sequence"/>
</dbReference>
<dbReference type="AlphaFoldDB" id="A0A016V3N2"/>
<dbReference type="STRING" id="53326.A0A016V3N2"/>
<dbReference type="Gene3D" id="3.40.33.10">
    <property type="entry name" value="CAP"/>
    <property type="match status" value="2"/>
</dbReference>
<dbReference type="Pfam" id="PF00188">
    <property type="entry name" value="CAP"/>
    <property type="match status" value="2"/>
</dbReference>
<gene>
    <name evidence="2" type="primary">Acey_s0017.g3263</name>
    <name evidence="2" type="synonym">ASP-s0017.g3263</name>
    <name evidence="2" type="ORF">Y032_0017g3263</name>
</gene>
<comment type="caution">
    <text evidence="2">The sequence shown here is derived from an EMBL/GenBank/DDBJ whole genome shotgun (WGS) entry which is preliminary data.</text>
</comment>
<feature type="domain" description="SCP" evidence="1">
    <location>
        <begin position="72"/>
        <end position="218"/>
    </location>
</feature>
<dbReference type="OrthoDB" id="5887867at2759"/>
<sequence length="457" mass="52017">MAVETGRVPDSAVFLTQTQVAEFSHIKHPPRETMLFSPNMWFMYLVAAYLFCNVAVSSAKSFNCENKAIPDAWRKVVLDFHNEHRRRLARGEQESRDGKLMPAAKDMHELDWDCHFEEDAHSNLCLPDSVPTSRPGVISETINLDGSASEIRDETVSILEKWWDEVKNADLSFEPTLDKVQMKDFGHMAYAITTDMACTYGYCDGKGKLRCEYSSRPGTGEPLYEKAATYIEACSACNSPCVDHLCSHRNSQPAVFGCKNTAIPDKWRKLVLEFHNEHRRKLAEGRQTTNGGNSLMPAAKDMSELNWDCNIEEKVRLEVCNGVPMLPPDYARLSETLDLEGNTSEIRASTEKVLEKWWNEVESADLSMSSKFADFGAENFGTMAYAKTDGFACSYGYCTGVEKLLCVYNRRPMHHDLLYMEAHRAEETCNDCPHEWRCVNHLCRNEKYMPDEKLSHF</sequence>
<dbReference type="EMBL" id="JARK01001353">
    <property type="protein sequence ID" value="EYC22289.1"/>
    <property type="molecule type" value="Genomic_DNA"/>
</dbReference>
<evidence type="ECO:0000313" key="2">
    <source>
        <dbReference type="EMBL" id="EYC22289.1"/>
    </source>
</evidence>
<name>A0A016V3N2_9BILA</name>
<proteinExistence type="predicted"/>
<organism evidence="2 3">
    <name type="scientific">Ancylostoma ceylanicum</name>
    <dbReference type="NCBI Taxonomy" id="53326"/>
    <lineage>
        <taxon>Eukaryota</taxon>
        <taxon>Metazoa</taxon>
        <taxon>Ecdysozoa</taxon>
        <taxon>Nematoda</taxon>
        <taxon>Chromadorea</taxon>
        <taxon>Rhabditida</taxon>
        <taxon>Rhabditina</taxon>
        <taxon>Rhabditomorpha</taxon>
        <taxon>Strongyloidea</taxon>
        <taxon>Ancylostomatidae</taxon>
        <taxon>Ancylostomatinae</taxon>
        <taxon>Ancylostoma</taxon>
    </lineage>
</organism>